<keyword evidence="2" id="KW-1185">Reference proteome</keyword>
<dbReference type="OrthoDB" id="1087108at2759"/>
<dbReference type="Proteomes" id="UP000694251">
    <property type="component" value="Chromosome 11"/>
</dbReference>
<dbReference type="PANTHER" id="PTHR31260">
    <property type="entry name" value="CYSTATIN/MONELLIN SUPERFAMILY PROTEIN"/>
    <property type="match status" value="1"/>
</dbReference>
<dbReference type="PANTHER" id="PTHR31260:SF39">
    <property type="entry name" value="BNAA09G28770D PROTEIN"/>
    <property type="match status" value="1"/>
</dbReference>
<evidence type="ECO:0000313" key="2">
    <source>
        <dbReference type="Proteomes" id="UP000694251"/>
    </source>
</evidence>
<dbReference type="AlphaFoldDB" id="A0A8T1ZBT4"/>
<gene>
    <name evidence="1" type="ORF">ISN44_As11g020960</name>
</gene>
<reference evidence="1 2" key="1">
    <citation type="submission" date="2020-12" db="EMBL/GenBank/DDBJ databases">
        <title>Concerted genomic and epigenomic changes stabilize Arabidopsis allopolyploids.</title>
        <authorList>
            <person name="Chen Z."/>
        </authorList>
    </citation>
    <scope>NUCLEOTIDE SEQUENCE [LARGE SCALE GENOMIC DNA]</scope>
    <source>
        <strain evidence="1">As9502</strain>
        <tissue evidence="1">Leaf</tissue>
    </source>
</reference>
<name>A0A8T1ZBT4_ARASU</name>
<dbReference type="EMBL" id="JAEFBJ010000011">
    <property type="protein sequence ID" value="KAG7556021.1"/>
    <property type="molecule type" value="Genomic_DNA"/>
</dbReference>
<proteinExistence type="predicted"/>
<dbReference type="Pfam" id="PF04776">
    <property type="entry name" value="protein_MS5"/>
    <property type="match status" value="1"/>
</dbReference>
<dbReference type="InterPro" id="IPR006462">
    <property type="entry name" value="MS5"/>
</dbReference>
<sequence>MSTGSAASSYYITLDAIDPAAGGGALVTFRTKVSEQSFGKFILDCHIAKVRGETRDGKGFLMIDHSFPKCPPQNPFETYYLVKESELAWILLYLQLAVATTHRKREVKDFGLPNLEILDVAIDDEQGLYAKNAVFYIRYKDYLYRSNLAHDLDRIAIVRRCFDKATGCFSLVGQNLSSHLVIPNMPKIAYEDTTGCSTFNGHILSPEPSTLGTSEDHEAANHLAILSILLILSIMRMGA</sequence>
<accession>A0A8T1ZBT4</accession>
<organism evidence="1 2">
    <name type="scientific">Arabidopsis suecica</name>
    <name type="common">Swedish thale-cress</name>
    <name type="synonym">Cardaminopsis suecica</name>
    <dbReference type="NCBI Taxonomy" id="45249"/>
    <lineage>
        <taxon>Eukaryota</taxon>
        <taxon>Viridiplantae</taxon>
        <taxon>Streptophyta</taxon>
        <taxon>Embryophyta</taxon>
        <taxon>Tracheophyta</taxon>
        <taxon>Spermatophyta</taxon>
        <taxon>Magnoliopsida</taxon>
        <taxon>eudicotyledons</taxon>
        <taxon>Gunneridae</taxon>
        <taxon>Pentapetalae</taxon>
        <taxon>rosids</taxon>
        <taxon>malvids</taxon>
        <taxon>Brassicales</taxon>
        <taxon>Brassicaceae</taxon>
        <taxon>Camelineae</taxon>
        <taxon>Arabidopsis</taxon>
    </lineage>
</organism>
<evidence type="ECO:0000313" key="1">
    <source>
        <dbReference type="EMBL" id="KAG7556021.1"/>
    </source>
</evidence>
<comment type="caution">
    <text evidence="1">The sequence shown here is derived from an EMBL/GenBank/DDBJ whole genome shotgun (WGS) entry which is preliminary data.</text>
</comment>
<protein>
    <submittedName>
        <fullName evidence="1">Protein MS5</fullName>
    </submittedName>
</protein>